<comment type="caution">
    <text evidence="2">The sequence shown here is derived from an EMBL/GenBank/DDBJ whole genome shotgun (WGS) entry which is preliminary data.</text>
</comment>
<dbReference type="PANTHER" id="PTHR12126">
    <property type="entry name" value="NADH-UBIQUINONE OXIDOREDUCTASE 39 KDA SUBUNIT-RELATED"/>
    <property type="match status" value="1"/>
</dbReference>
<accession>A0ABT4RL13</accession>
<feature type="domain" description="NAD(P)-binding" evidence="1">
    <location>
        <begin position="6"/>
        <end position="110"/>
    </location>
</feature>
<evidence type="ECO:0000259" key="1">
    <source>
        <dbReference type="Pfam" id="PF13460"/>
    </source>
</evidence>
<sequence>MILVTGATGYVGSQLVDELLQRGEQVRTLSRRGAGKGDARKGDVLSGQGLPEALEGVDVAYYLVHSMGGKGGNFAAKDREAAVNFAEAAASAGVERVIYLGGLGSENSEHLRSRHEVAKLLRARLGHKVVYVRAAMIIGPGSASYDILEHLVKRLPVMIVPKWLDTKTQPVALQDVISALADLAHTEDPPEEVQLGGADVLTYREMMRRAAPLMGRRPPLVIRVPVLTPRLSSYWVALVTPVETGLVKPLVDGLGAEMVVEQAPPPGINDDPLGFEDAVRVALKR</sequence>
<dbReference type="InterPro" id="IPR036291">
    <property type="entry name" value="NAD(P)-bd_dom_sf"/>
</dbReference>
<evidence type="ECO:0000313" key="2">
    <source>
        <dbReference type="EMBL" id="MDA0139216.1"/>
    </source>
</evidence>
<dbReference type="EMBL" id="JAPCID010000022">
    <property type="protein sequence ID" value="MDA0139216.1"/>
    <property type="molecule type" value="Genomic_DNA"/>
</dbReference>
<dbReference type="InterPro" id="IPR051207">
    <property type="entry name" value="ComplexI_NDUFA9_subunit"/>
</dbReference>
<gene>
    <name evidence="2" type="ORF">OJ962_17070</name>
</gene>
<keyword evidence="3" id="KW-1185">Reference proteome</keyword>
<proteinExistence type="predicted"/>
<dbReference type="InterPro" id="IPR016040">
    <property type="entry name" value="NAD(P)-bd_dom"/>
</dbReference>
<dbReference type="Pfam" id="PF13460">
    <property type="entry name" value="NAD_binding_10"/>
    <property type="match status" value="1"/>
</dbReference>
<dbReference type="PANTHER" id="PTHR12126:SF11">
    <property type="entry name" value="NADH DEHYDROGENASE [UBIQUINONE] 1 ALPHA SUBCOMPLEX SUBUNIT 9, MITOCHONDRIAL"/>
    <property type="match status" value="1"/>
</dbReference>
<organism evidence="2 3">
    <name type="scientific">Solirubrobacter deserti</name>
    <dbReference type="NCBI Taxonomy" id="2282478"/>
    <lineage>
        <taxon>Bacteria</taxon>
        <taxon>Bacillati</taxon>
        <taxon>Actinomycetota</taxon>
        <taxon>Thermoleophilia</taxon>
        <taxon>Solirubrobacterales</taxon>
        <taxon>Solirubrobacteraceae</taxon>
        <taxon>Solirubrobacter</taxon>
    </lineage>
</organism>
<evidence type="ECO:0000313" key="3">
    <source>
        <dbReference type="Proteomes" id="UP001147700"/>
    </source>
</evidence>
<dbReference type="Proteomes" id="UP001147700">
    <property type="component" value="Unassembled WGS sequence"/>
</dbReference>
<protein>
    <submittedName>
        <fullName evidence="2">NAD(P)H-binding protein</fullName>
    </submittedName>
</protein>
<reference evidence="2" key="1">
    <citation type="submission" date="2022-10" db="EMBL/GenBank/DDBJ databases">
        <title>The WGS of Solirubrobacter sp. CPCC 204708.</title>
        <authorList>
            <person name="Jiang Z."/>
        </authorList>
    </citation>
    <scope>NUCLEOTIDE SEQUENCE</scope>
    <source>
        <strain evidence="2">CPCC 204708</strain>
    </source>
</reference>
<dbReference type="Gene3D" id="3.40.50.720">
    <property type="entry name" value="NAD(P)-binding Rossmann-like Domain"/>
    <property type="match status" value="1"/>
</dbReference>
<dbReference type="RefSeq" id="WP_202956746.1">
    <property type="nucleotide sequence ID" value="NZ_JAPCID010000022.1"/>
</dbReference>
<dbReference type="SUPFAM" id="SSF51735">
    <property type="entry name" value="NAD(P)-binding Rossmann-fold domains"/>
    <property type="match status" value="1"/>
</dbReference>
<name>A0ABT4RL13_9ACTN</name>